<feature type="region of interest" description="Disordered" evidence="9">
    <location>
        <begin position="338"/>
        <end position="363"/>
    </location>
</feature>
<dbReference type="VEuPathDB" id="FungiDB:PC110_g7221"/>
<dbReference type="Pfam" id="PF17917">
    <property type="entry name" value="RT_RNaseH"/>
    <property type="match status" value="1"/>
</dbReference>
<evidence type="ECO:0000256" key="7">
    <source>
        <dbReference type="ARBA" id="ARBA00022801"/>
    </source>
</evidence>
<evidence type="ECO:0000256" key="1">
    <source>
        <dbReference type="ARBA" id="ARBA00012493"/>
    </source>
</evidence>
<keyword evidence="6" id="KW-0255">Endonuclease</keyword>
<dbReference type="Gene3D" id="3.30.70.270">
    <property type="match status" value="2"/>
</dbReference>
<evidence type="ECO:0000256" key="9">
    <source>
        <dbReference type="SAM" id="MobiDB-lite"/>
    </source>
</evidence>
<evidence type="ECO:0000313" key="11">
    <source>
        <dbReference type="EMBL" id="KAG2900174.1"/>
    </source>
</evidence>
<evidence type="ECO:0000313" key="12">
    <source>
        <dbReference type="EMBL" id="KAG2978533.1"/>
    </source>
</evidence>
<keyword evidence="7" id="KW-0378">Hydrolase</keyword>
<keyword evidence="4" id="KW-0548">Nucleotidyltransferase</keyword>
<dbReference type="VEuPathDB" id="FungiDB:PC110_g22391"/>
<dbReference type="FunFam" id="3.30.70.270:FF:000045">
    <property type="entry name" value="Transposon Tf2-7 polyprotein"/>
    <property type="match status" value="1"/>
</dbReference>
<keyword evidence="2" id="KW-0645">Protease</keyword>
<accession>A0A8T1FUB0</accession>
<evidence type="ECO:0000256" key="8">
    <source>
        <dbReference type="ARBA" id="ARBA00022918"/>
    </source>
</evidence>
<keyword evidence="3" id="KW-0808">Transferase</keyword>
<name>A0A8T1FUB0_9STRA</name>
<dbReference type="Proteomes" id="UP000736787">
    <property type="component" value="Unassembled WGS sequence"/>
</dbReference>
<dbReference type="PANTHER" id="PTHR37984">
    <property type="entry name" value="PROTEIN CBG26694"/>
    <property type="match status" value="1"/>
</dbReference>
<feature type="compositionally biased region" description="Acidic residues" evidence="9">
    <location>
        <begin position="354"/>
        <end position="363"/>
    </location>
</feature>
<dbReference type="CDD" id="cd09274">
    <property type="entry name" value="RNase_HI_RT_Ty3"/>
    <property type="match status" value="1"/>
</dbReference>
<dbReference type="CDD" id="cd01647">
    <property type="entry name" value="RT_LTR"/>
    <property type="match status" value="1"/>
</dbReference>
<dbReference type="AlphaFoldDB" id="A0A8T1FUB0"/>
<protein>
    <recommendedName>
        <fullName evidence="1">RNA-directed DNA polymerase</fullName>
        <ecNumber evidence="1">2.7.7.49</ecNumber>
    </recommendedName>
</protein>
<dbReference type="InterPro" id="IPR041373">
    <property type="entry name" value="RT_RNaseH"/>
</dbReference>
<evidence type="ECO:0000256" key="3">
    <source>
        <dbReference type="ARBA" id="ARBA00022679"/>
    </source>
</evidence>
<dbReference type="EC" id="2.7.7.49" evidence="1"/>
<evidence type="ECO:0000256" key="4">
    <source>
        <dbReference type="ARBA" id="ARBA00022695"/>
    </source>
</evidence>
<dbReference type="CDD" id="cd00303">
    <property type="entry name" value="retropepsin_like"/>
    <property type="match status" value="1"/>
</dbReference>
<evidence type="ECO:0000259" key="10">
    <source>
        <dbReference type="PROSITE" id="PS50878"/>
    </source>
</evidence>
<dbReference type="FunFam" id="3.10.10.10:FF:000007">
    <property type="entry name" value="Retrovirus-related Pol polyprotein from transposon 17.6-like Protein"/>
    <property type="match status" value="1"/>
</dbReference>
<dbReference type="PROSITE" id="PS50878">
    <property type="entry name" value="RT_POL"/>
    <property type="match status" value="1"/>
</dbReference>
<dbReference type="InterPro" id="IPR043128">
    <property type="entry name" value="Rev_trsase/Diguanyl_cyclase"/>
</dbReference>
<dbReference type="InterPro" id="IPR050951">
    <property type="entry name" value="Retrovirus_Pol_polyprotein"/>
</dbReference>
<dbReference type="GO" id="GO:0004519">
    <property type="term" value="F:endonuclease activity"/>
    <property type="evidence" value="ECO:0007669"/>
    <property type="project" value="UniProtKB-KW"/>
</dbReference>
<dbReference type="GO" id="GO:0008233">
    <property type="term" value="F:peptidase activity"/>
    <property type="evidence" value="ECO:0007669"/>
    <property type="project" value="UniProtKB-KW"/>
</dbReference>
<evidence type="ECO:0000256" key="5">
    <source>
        <dbReference type="ARBA" id="ARBA00022722"/>
    </source>
</evidence>
<dbReference type="VEuPathDB" id="FungiDB:PC110_g22561"/>
<evidence type="ECO:0000256" key="2">
    <source>
        <dbReference type="ARBA" id="ARBA00022670"/>
    </source>
</evidence>
<dbReference type="GO" id="GO:0003964">
    <property type="term" value="F:RNA-directed DNA polymerase activity"/>
    <property type="evidence" value="ECO:0007669"/>
    <property type="project" value="UniProtKB-KW"/>
</dbReference>
<dbReference type="Gene3D" id="3.10.10.10">
    <property type="entry name" value="HIV Type 1 Reverse Transcriptase, subunit A, domain 1"/>
    <property type="match status" value="1"/>
</dbReference>
<feature type="region of interest" description="Disordered" evidence="9">
    <location>
        <begin position="1144"/>
        <end position="1169"/>
    </location>
</feature>
<dbReference type="PANTHER" id="PTHR37984:SF5">
    <property type="entry name" value="PROTEIN NYNRIN-LIKE"/>
    <property type="match status" value="1"/>
</dbReference>
<dbReference type="Gene3D" id="2.40.70.10">
    <property type="entry name" value="Acid Proteases"/>
    <property type="match status" value="1"/>
</dbReference>
<comment type="caution">
    <text evidence="12">The sequence shown here is derived from an EMBL/GenBank/DDBJ whole genome shotgun (WGS) entry which is preliminary data.</text>
</comment>
<dbReference type="GO" id="GO:0006508">
    <property type="term" value="P:proteolysis"/>
    <property type="evidence" value="ECO:0007669"/>
    <property type="project" value="UniProtKB-KW"/>
</dbReference>
<evidence type="ECO:0000313" key="13">
    <source>
        <dbReference type="Proteomes" id="UP000697107"/>
    </source>
</evidence>
<keyword evidence="8" id="KW-0695">RNA-directed DNA polymerase</keyword>
<dbReference type="Pfam" id="PF00078">
    <property type="entry name" value="RVT_1"/>
    <property type="match status" value="1"/>
</dbReference>
<dbReference type="SUPFAM" id="SSF50630">
    <property type="entry name" value="Acid proteases"/>
    <property type="match status" value="1"/>
</dbReference>
<evidence type="ECO:0000256" key="6">
    <source>
        <dbReference type="ARBA" id="ARBA00022759"/>
    </source>
</evidence>
<organism evidence="12 13">
    <name type="scientific">Phytophthora cactorum</name>
    <dbReference type="NCBI Taxonomy" id="29920"/>
    <lineage>
        <taxon>Eukaryota</taxon>
        <taxon>Sar</taxon>
        <taxon>Stramenopiles</taxon>
        <taxon>Oomycota</taxon>
        <taxon>Peronosporomycetes</taxon>
        <taxon>Peronosporales</taxon>
        <taxon>Peronosporaceae</taxon>
        <taxon>Phytophthora</taxon>
    </lineage>
</organism>
<dbReference type="InterPro" id="IPR021109">
    <property type="entry name" value="Peptidase_aspartic_dom_sf"/>
</dbReference>
<dbReference type="SUPFAM" id="SSF56672">
    <property type="entry name" value="DNA/RNA polymerases"/>
    <property type="match status" value="1"/>
</dbReference>
<reference evidence="12" key="1">
    <citation type="submission" date="2018-10" db="EMBL/GenBank/DDBJ databases">
        <title>Effector identification in a new, highly contiguous assembly of the strawberry crown rot pathogen Phytophthora cactorum.</title>
        <authorList>
            <person name="Armitage A.D."/>
            <person name="Nellist C.F."/>
            <person name="Bates H."/>
            <person name="Vickerstaff R.J."/>
            <person name="Harrison R.J."/>
        </authorList>
    </citation>
    <scope>NUCLEOTIDE SEQUENCE</scope>
    <source>
        <strain evidence="11">4040</strain>
        <strain evidence="12">P415</strain>
    </source>
</reference>
<gene>
    <name evidence="11" type="ORF">PC117_g22035</name>
    <name evidence="12" type="ORF">PC118_g12209</name>
</gene>
<dbReference type="EMBL" id="RCML01000387">
    <property type="protein sequence ID" value="KAG2978533.1"/>
    <property type="molecule type" value="Genomic_DNA"/>
</dbReference>
<sequence>MVGASKVETEALEFENDEESTKGTASTSCYDRLFTDEELGMLERGGDQVVKDEPEEYEKELEERLFPLDDKEVMLRVQRNAEEQEKPTPAEMSAVLGISEEVLERTRDVSSGALGTPEYWLNWYADTLETSTEAKRANRNFREIEGSDVRSQPAVSSVLASEGERVSSEGSILTRVLREREFVRNVCIGLDGTAVSNSKSPEEVVGTLPFRWRSIMRSRVYELLKQGQNAKESRLPEDPEGLERVDAEGIPPLRDKVEEGSLDEESQCDYLVDVGGTLSEAFLNRAILGARCYHGNEAAVIRAKLRAREGETPDKVGPVVATGATNLRKKAPEVYSARRAPKPGRRPGLREVSGDDATENEEGVVPEGKRVICSVGGVLALSDGFIDCCPSEMLADTGAIASLVDKRVLKRLGRASEPLRPYTGSLNSGSGHEIRVSGVIDLPVTLGTLERTLPFVVADYLFVDAILGTGSLRAFRVVIDLEEQKMTLKGTGDVIPLGATRVEETYAASVNSSVRLEPGRQALVRSSVRGTVRSHSVVLVEGVPRSDESLRIARTLCTVADGTVLVEVCNACTEEIEIKSGAYVAAVTIVPKSAFTANVPRRDGTSRDISAVLSAINGNASAKVGTVEAEMAGAMDITGEDDFEVDFQDSSLGAEQRRLFAEMLKGMRDLFVETSTKPGRTELLKFSIDTGTHLPIKQPPYRVSKAEGDVMESEIQEYLDLGLIRPSTSPWASPVLMIRKPDGGIRFCIDYRRLNAVTVKDSYPMPLIDDILDVLGNAKLFSAMDIASGYWNVPMDPGSVEKTAFTSKFGLYEWLVMPFGLCNAVPAFKLFMENVLVDLKWRTYLVYLDDCVVFSDDFPTHLIRVRQVLERFSAAGFKLKMKKCHWGRDQVAFLGHIVTRTGILPNPEKAKAVMNIERPHDFHTVRAFLGLTSYFRRYIPGFAAIAAPLERLKQKGVAFRWNDDCEVAFRQLQRALVKPPILVYPNFKKRFKLYVDSSHLAVGACLMQEVDKRDRAIAYASKMLVGSQRNWANKTSGTTEIECWGVVWATRKFRCSLDHAEFDLLTDHQALTWIFGENTRTSNAKLARWAMELSELRFKVHHRPGTSMGHADVLSRLYHRPGASVDGAIRMSDLLNADENNASIRDGTQTQDGTINRNTSDVPVAVGGA</sequence>
<dbReference type="InterPro" id="IPR000477">
    <property type="entry name" value="RT_dom"/>
</dbReference>
<dbReference type="FunFam" id="3.10.20.370:FF:000001">
    <property type="entry name" value="Retrovirus-related Pol polyprotein from transposon 17.6-like protein"/>
    <property type="match status" value="1"/>
</dbReference>
<feature type="region of interest" description="Disordered" evidence="9">
    <location>
        <begin position="1"/>
        <end position="27"/>
    </location>
</feature>
<feature type="domain" description="Reverse transcriptase" evidence="10">
    <location>
        <begin position="719"/>
        <end position="898"/>
    </location>
</feature>
<feature type="compositionally biased region" description="Polar residues" evidence="9">
    <location>
        <begin position="1144"/>
        <end position="1161"/>
    </location>
</feature>
<dbReference type="InterPro" id="IPR043502">
    <property type="entry name" value="DNA/RNA_pol_sf"/>
</dbReference>
<dbReference type="Gene3D" id="3.10.20.370">
    <property type="match status" value="1"/>
</dbReference>
<proteinExistence type="predicted"/>
<dbReference type="EMBL" id="RCMK01001170">
    <property type="protein sequence ID" value="KAG2900174.1"/>
    <property type="molecule type" value="Genomic_DNA"/>
</dbReference>
<keyword evidence="5" id="KW-0540">Nuclease</keyword>
<dbReference type="Proteomes" id="UP000697107">
    <property type="component" value="Unassembled WGS sequence"/>
</dbReference>